<dbReference type="Gene3D" id="3.30.70.20">
    <property type="match status" value="1"/>
</dbReference>
<evidence type="ECO:0000256" key="14">
    <source>
        <dbReference type="ARBA" id="ARBA00022857"/>
    </source>
</evidence>
<dbReference type="PROSITE" id="PS00198">
    <property type="entry name" value="4FE4S_FER_1"/>
    <property type="match status" value="1"/>
</dbReference>
<evidence type="ECO:0000256" key="8">
    <source>
        <dbReference type="ARBA" id="ARBA00022630"/>
    </source>
</evidence>
<dbReference type="Pfam" id="PF14691">
    <property type="entry name" value="Fer4_20"/>
    <property type="match status" value="1"/>
</dbReference>
<comment type="cofactor">
    <cofactor evidence="2">
        <name>[4Fe-4S] cluster</name>
        <dbReference type="ChEBI" id="CHEBI:49883"/>
    </cofactor>
</comment>
<keyword evidence="10" id="KW-0479">Metal-binding</keyword>
<comment type="cofactor">
    <cofactor evidence="3">
        <name>FAD</name>
        <dbReference type="ChEBI" id="CHEBI:57692"/>
    </cofactor>
</comment>
<evidence type="ECO:0000256" key="4">
    <source>
        <dbReference type="ARBA" id="ARBA00004725"/>
    </source>
</evidence>
<dbReference type="Pfam" id="PF01180">
    <property type="entry name" value="DHO_dh"/>
    <property type="match status" value="1"/>
</dbReference>
<name>A0A1F5YWG5_9BACT</name>
<dbReference type="PANTHER" id="PTHR43073:SF2">
    <property type="entry name" value="DIHYDROPYRIMIDINE DEHYDROGENASE [NADP(+)]"/>
    <property type="match status" value="1"/>
</dbReference>
<evidence type="ECO:0000256" key="3">
    <source>
        <dbReference type="ARBA" id="ARBA00001974"/>
    </source>
</evidence>
<dbReference type="Pfam" id="PF07992">
    <property type="entry name" value="Pyr_redox_2"/>
    <property type="match status" value="1"/>
</dbReference>
<evidence type="ECO:0000256" key="10">
    <source>
        <dbReference type="ARBA" id="ARBA00022723"/>
    </source>
</evidence>
<keyword evidence="7" id="KW-0004">4Fe-4S</keyword>
<dbReference type="Gene3D" id="3.20.20.70">
    <property type="entry name" value="Aldolase class I"/>
    <property type="match status" value="1"/>
</dbReference>
<dbReference type="GO" id="GO:0044205">
    <property type="term" value="P:'de novo' UMP biosynthetic process"/>
    <property type="evidence" value="ECO:0007669"/>
    <property type="project" value="UniProtKB-UniPathway"/>
</dbReference>
<evidence type="ECO:0000256" key="16">
    <source>
        <dbReference type="ARBA" id="ARBA00023004"/>
    </source>
</evidence>
<comment type="function">
    <text evidence="23">Involved in pyrimidine base degradation. Catalyzes physiologically the reduction of uracil to 5,6-dihydrouracil (DHU) by using NADH as a specific cosubstrate. It also catalyzes the reverse reaction and the reduction of thymine to 5,6-dihydrothymine (DHT).</text>
</comment>
<reference evidence="27 28" key="1">
    <citation type="journal article" date="2016" name="Nat. Commun.">
        <title>Thousands of microbial genomes shed light on interconnected biogeochemical processes in an aquifer system.</title>
        <authorList>
            <person name="Anantharaman K."/>
            <person name="Brown C.T."/>
            <person name="Hug L.A."/>
            <person name="Sharon I."/>
            <person name="Castelle C.J."/>
            <person name="Probst A.J."/>
            <person name="Thomas B.C."/>
            <person name="Singh A."/>
            <person name="Wilkins M.J."/>
            <person name="Karaoz U."/>
            <person name="Brodie E.L."/>
            <person name="Williams K.H."/>
            <person name="Hubbard S.S."/>
            <person name="Banfield J.F."/>
        </authorList>
    </citation>
    <scope>NUCLEOTIDE SEQUENCE [LARGE SCALE GENOMIC DNA]</scope>
</reference>
<keyword evidence="14" id="KW-0521">NADP</keyword>
<dbReference type="UniPathway" id="UPA00070"/>
<dbReference type="PANTHER" id="PTHR43073">
    <property type="entry name" value="DIHYDROPYRIMIDINE DEHYDROGENASE [NADP(+)]"/>
    <property type="match status" value="1"/>
</dbReference>
<comment type="subunit">
    <text evidence="24">Heterotetramer of 2 PreA and 2 PreT subunits.</text>
</comment>
<dbReference type="InterPro" id="IPR009051">
    <property type="entry name" value="Helical_ferredxn"/>
</dbReference>
<dbReference type="EMBL" id="MFIX01000120">
    <property type="protein sequence ID" value="OGG04476.1"/>
    <property type="molecule type" value="Genomic_DNA"/>
</dbReference>
<dbReference type="SUPFAM" id="SSF51971">
    <property type="entry name" value="Nucleotide-binding domain"/>
    <property type="match status" value="1"/>
</dbReference>
<dbReference type="InterPro" id="IPR017896">
    <property type="entry name" value="4Fe4S_Fe-S-bd"/>
</dbReference>
<dbReference type="GO" id="GO:0046872">
    <property type="term" value="F:metal ion binding"/>
    <property type="evidence" value="ECO:0007669"/>
    <property type="project" value="UniProtKB-KW"/>
</dbReference>
<comment type="cofactor">
    <cofactor evidence="1">
        <name>FMN</name>
        <dbReference type="ChEBI" id="CHEBI:58210"/>
    </cofactor>
</comment>
<comment type="catalytic activity">
    <reaction evidence="22">
        <text>5,6-dihydrouracil + NAD(+) = uracil + NADH + H(+)</text>
        <dbReference type="Rhea" id="RHEA:20189"/>
        <dbReference type="ChEBI" id="CHEBI:15378"/>
        <dbReference type="ChEBI" id="CHEBI:15901"/>
        <dbReference type="ChEBI" id="CHEBI:17568"/>
        <dbReference type="ChEBI" id="CHEBI:57540"/>
        <dbReference type="ChEBI" id="CHEBI:57945"/>
        <dbReference type="EC" id="1.3.1.1"/>
    </reaction>
</comment>
<dbReference type="SUPFAM" id="SSF46548">
    <property type="entry name" value="alpha-helical ferredoxin"/>
    <property type="match status" value="1"/>
</dbReference>
<evidence type="ECO:0000256" key="7">
    <source>
        <dbReference type="ARBA" id="ARBA00022485"/>
    </source>
</evidence>
<dbReference type="InterPro" id="IPR001295">
    <property type="entry name" value="Dihydroorotate_DH_CS"/>
</dbReference>
<evidence type="ECO:0000256" key="23">
    <source>
        <dbReference type="ARBA" id="ARBA00049578"/>
    </source>
</evidence>
<keyword evidence="15" id="KW-0560">Oxidoreductase</keyword>
<keyword evidence="17" id="KW-0411">Iron-sulfur</keyword>
<dbReference type="Gene3D" id="1.10.1060.10">
    <property type="entry name" value="Alpha-helical ferredoxin"/>
    <property type="match status" value="1"/>
</dbReference>
<evidence type="ECO:0000313" key="28">
    <source>
        <dbReference type="Proteomes" id="UP000179129"/>
    </source>
</evidence>
<evidence type="ECO:0000256" key="2">
    <source>
        <dbReference type="ARBA" id="ARBA00001966"/>
    </source>
</evidence>
<evidence type="ECO:0000256" key="19">
    <source>
        <dbReference type="ARBA" id="ARBA00030119"/>
    </source>
</evidence>
<comment type="caution">
    <text evidence="27">The sequence shown here is derived from an EMBL/GenBank/DDBJ whole genome shotgun (WGS) entry which is preliminary data.</text>
</comment>
<dbReference type="GO" id="GO:0005737">
    <property type="term" value="C:cytoplasm"/>
    <property type="evidence" value="ECO:0007669"/>
    <property type="project" value="InterPro"/>
</dbReference>
<evidence type="ECO:0000256" key="21">
    <source>
        <dbReference type="ARBA" id="ARBA00047685"/>
    </source>
</evidence>
<dbReference type="SUPFAM" id="SSF54862">
    <property type="entry name" value="4Fe-4S ferredoxins"/>
    <property type="match status" value="1"/>
</dbReference>
<dbReference type="InterPro" id="IPR013785">
    <property type="entry name" value="Aldolase_TIM"/>
</dbReference>
<evidence type="ECO:0000256" key="22">
    <source>
        <dbReference type="ARBA" id="ARBA00048792"/>
    </source>
</evidence>
<evidence type="ECO:0000256" key="17">
    <source>
        <dbReference type="ARBA" id="ARBA00023014"/>
    </source>
</evidence>
<dbReference type="InterPro" id="IPR017900">
    <property type="entry name" value="4Fe4S_Fe_S_CS"/>
</dbReference>
<sequence length="928" mass="104328">MPRKFRLPRADILYLNRKPFDDVDFDLPVEVCGIKFRNPFFVSSGPTTMLLSQLKRAAEYGWAGASCKLTFDPPPYIHRRPRYGWDPTQHLLYFTAEKRLKLDEACRLIEQARKEIKNFVLFSNFTYSEDDIEGWVNMARKFEAAGAHINELNMCCPNMSFNVELAEDPTKAQHKTGASQGQDPKALRAIISAIKQETKIPLCVKLTPEGSQQHLIAKICYDAGADMVCGVGNRLALTQIRMDEPGKSDIYLQEEQGMYCMNSQWLKPLALRDVYMMRRMVGPEPVILGTGGVTTWEDAVEMILAGANLVGVCAATILYGFGFFPDLFRDFRKYMEEKKIAHPKAMRGKIVSKVTTAPELTLYEGYARLIDKYLVAPCDNACPFHVPAQAYVRLVAQERFQEAYEQITSKNPLQYVCGYVCNFPCETDCTRGLKDEPIRIRAIKRFVMDLAQEKGWKPAVVKNAFHGTKVAVIGSGPAGMTAAHELARSGYAVTVFESEKKLGGMLRYGIPEFRLPRSIIDLEIRAIEELGVKFITGKKLGADFTLESLRSEGYKGFMLAFGTQAGNRLEIPGESDKLKRYYMAIDFLKERQRGNDLEIGKRVVVIGGGFTAVDAVRTCVRRGAEKVYMVYRRTKEEMSSIPEEVYEAEEEGVRVMYLVSPVEIRQVNGEIKSIRLRNNVLGVTHDGGRRPPEAVEGAEFEIECDTIITAISQHIDEELQQMGFRMTRWGTLEYDEKTGATPRIDLVAAGDASMGPATVIRSIAEGFNAAVTLDKKLRGDQAYLDYLPEMHPVDPKVVIDRNPDFPLKPRVPERMVEAGVRKSNYEPYEHTMTREEAVEEAERCLFCGCGVGCQICEELCLTRAWGHEESYVKITPEDCVACGICIYRCPNNNIDMVATEVSPKNSSLAGKPKVIKDPAKIKIWNIHG</sequence>
<dbReference type="AlphaFoldDB" id="A0A1F5YWG5"/>
<dbReference type="Proteomes" id="UP000179129">
    <property type="component" value="Unassembled WGS sequence"/>
</dbReference>
<dbReference type="GO" id="GO:0004152">
    <property type="term" value="F:dihydroorotate dehydrogenase activity"/>
    <property type="evidence" value="ECO:0007669"/>
    <property type="project" value="UniProtKB-ARBA"/>
</dbReference>
<dbReference type="EC" id="1.3.1.1" evidence="25"/>
<dbReference type="InterPro" id="IPR036188">
    <property type="entry name" value="FAD/NAD-bd_sf"/>
</dbReference>
<dbReference type="STRING" id="1817867.A3F83_17110"/>
<dbReference type="InterPro" id="IPR005720">
    <property type="entry name" value="Dihydroorotate_DH_cat"/>
</dbReference>
<dbReference type="SUPFAM" id="SSF51395">
    <property type="entry name" value="FMN-linked oxidoreductases"/>
    <property type="match status" value="1"/>
</dbReference>
<comment type="similarity">
    <text evidence="6">In the N-terminal section; belongs to the NADH:flavin oxidoreductase/NADH oxidase family.</text>
</comment>
<dbReference type="GO" id="GO:0006207">
    <property type="term" value="P:'de novo' pyrimidine nucleobase biosynthetic process"/>
    <property type="evidence" value="ECO:0007669"/>
    <property type="project" value="InterPro"/>
</dbReference>
<comment type="similarity">
    <text evidence="5">Belongs to the dihydropyrimidine dehydrogenase family.</text>
</comment>
<dbReference type="PRINTS" id="PR00419">
    <property type="entry name" value="ADXRDTASE"/>
</dbReference>
<keyword evidence="9" id="KW-0288">FMN</keyword>
<feature type="domain" description="4Fe-4S ferredoxin-type" evidence="26">
    <location>
        <begin position="870"/>
        <end position="899"/>
    </location>
</feature>
<evidence type="ECO:0000256" key="20">
    <source>
        <dbReference type="ARBA" id="ARBA00032722"/>
    </source>
</evidence>
<protein>
    <recommendedName>
        <fullName evidence="25">dihydrouracil dehydrogenase (NAD(+))</fullName>
        <ecNumber evidence="25">1.3.1.1</ecNumber>
    </recommendedName>
    <alternativeName>
        <fullName evidence="20">Dihydrothymine dehydrogenase</fullName>
    </alternativeName>
    <alternativeName>
        <fullName evidence="19">Dihydrouracil dehydrogenase</fullName>
    </alternativeName>
</protein>
<evidence type="ECO:0000256" key="12">
    <source>
        <dbReference type="ARBA" id="ARBA00022741"/>
    </source>
</evidence>
<comment type="catalytic activity">
    <reaction evidence="21">
        <text>5,6-dihydrothymine + NAD(+) = thymine + NADH + H(+)</text>
        <dbReference type="Rhea" id="RHEA:28791"/>
        <dbReference type="ChEBI" id="CHEBI:15378"/>
        <dbReference type="ChEBI" id="CHEBI:17821"/>
        <dbReference type="ChEBI" id="CHEBI:27468"/>
        <dbReference type="ChEBI" id="CHEBI:57540"/>
        <dbReference type="ChEBI" id="CHEBI:57945"/>
        <dbReference type="EC" id="1.3.1.1"/>
    </reaction>
</comment>
<evidence type="ECO:0000256" key="13">
    <source>
        <dbReference type="ARBA" id="ARBA00022827"/>
    </source>
</evidence>
<evidence type="ECO:0000256" key="15">
    <source>
        <dbReference type="ARBA" id="ARBA00023002"/>
    </source>
</evidence>
<dbReference type="InterPro" id="IPR028261">
    <property type="entry name" value="DPD_II"/>
</dbReference>
<proteinExistence type="inferred from homology"/>
<evidence type="ECO:0000256" key="6">
    <source>
        <dbReference type="ARBA" id="ARBA00011048"/>
    </source>
</evidence>
<comment type="pathway">
    <text evidence="18">Amino-acid biosynthesis.</text>
</comment>
<keyword evidence="12" id="KW-0547">Nucleotide-binding</keyword>
<evidence type="ECO:0000256" key="18">
    <source>
        <dbReference type="ARBA" id="ARBA00029440"/>
    </source>
</evidence>
<dbReference type="GO" id="GO:0051539">
    <property type="term" value="F:4 iron, 4 sulfur cluster binding"/>
    <property type="evidence" value="ECO:0007669"/>
    <property type="project" value="UniProtKB-KW"/>
</dbReference>
<dbReference type="Gene3D" id="3.50.50.60">
    <property type="entry name" value="FAD/NAD(P)-binding domain"/>
    <property type="match status" value="2"/>
</dbReference>
<comment type="pathway">
    <text evidence="4">Pyrimidine metabolism; UMP biosynthesis via de novo pathway.</text>
</comment>
<evidence type="ECO:0000256" key="24">
    <source>
        <dbReference type="ARBA" id="ARBA00049714"/>
    </source>
</evidence>
<organism evidence="27 28">
    <name type="scientific">Candidatus Glassbacteria bacterium RIFCSPLOWO2_12_FULL_58_11</name>
    <dbReference type="NCBI Taxonomy" id="1817867"/>
    <lineage>
        <taxon>Bacteria</taxon>
        <taxon>Candidatus Glassiibacteriota</taxon>
    </lineage>
</organism>
<evidence type="ECO:0000256" key="11">
    <source>
        <dbReference type="ARBA" id="ARBA00022737"/>
    </source>
</evidence>
<evidence type="ECO:0000256" key="5">
    <source>
        <dbReference type="ARBA" id="ARBA00010804"/>
    </source>
</evidence>
<keyword evidence="16" id="KW-0408">Iron</keyword>
<dbReference type="GO" id="GO:0004159">
    <property type="term" value="F:dihydropyrimidine dehydrogenase (NAD+) activity"/>
    <property type="evidence" value="ECO:0007669"/>
    <property type="project" value="UniProtKB-EC"/>
</dbReference>
<evidence type="ECO:0000256" key="9">
    <source>
        <dbReference type="ARBA" id="ARBA00022643"/>
    </source>
</evidence>
<dbReference type="PROSITE" id="PS00912">
    <property type="entry name" value="DHODEHASE_2"/>
    <property type="match status" value="1"/>
</dbReference>
<evidence type="ECO:0000259" key="26">
    <source>
        <dbReference type="PROSITE" id="PS51379"/>
    </source>
</evidence>
<evidence type="ECO:0000313" key="27">
    <source>
        <dbReference type="EMBL" id="OGG04476.1"/>
    </source>
</evidence>
<dbReference type="PROSITE" id="PS51379">
    <property type="entry name" value="4FE4S_FER_2"/>
    <property type="match status" value="1"/>
</dbReference>
<accession>A0A1F5YWG5</accession>
<keyword evidence="13" id="KW-0274">FAD</keyword>
<keyword evidence="11" id="KW-0677">Repeat</keyword>
<gene>
    <name evidence="27" type="ORF">A3F83_17110</name>
</gene>
<evidence type="ECO:0000256" key="25">
    <source>
        <dbReference type="ARBA" id="ARBA00049728"/>
    </source>
</evidence>
<evidence type="ECO:0000256" key="1">
    <source>
        <dbReference type="ARBA" id="ARBA00001917"/>
    </source>
</evidence>
<dbReference type="InterPro" id="IPR023753">
    <property type="entry name" value="FAD/NAD-binding_dom"/>
</dbReference>
<keyword evidence="8" id="KW-0285">Flavoprotein</keyword>
<dbReference type="GO" id="GO:0000166">
    <property type="term" value="F:nucleotide binding"/>
    <property type="evidence" value="ECO:0007669"/>
    <property type="project" value="UniProtKB-KW"/>
</dbReference>